<feature type="transmembrane region" description="Helical" evidence="8">
    <location>
        <begin position="111"/>
        <end position="128"/>
    </location>
</feature>
<dbReference type="PIRSF" id="PIRSF006648">
    <property type="entry name" value="DrrB"/>
    <property type="match status" value="1"/>
</dbReference>
<dbReference type="AlphaFoldDB" id="A0A382GN67"/>
<feature type="transmembrane region" description="Helical" evidence="8">
    <location>
        <begin position="140"/>
        <end position="165"/>
    </location>
</feature>
<evidence type="ECO:0000256" key="7">
    <source>
        <dbReference type="ARBA" id="ARBA00023136"/>
    </source>
</evidence>
<dbReference type="InterPro" id="IPR000412">
    <property type="entry name" value="ABC_2_transport"/>
</dbReference>
<feature type="transmembrane region" description="Helical" evidence="8">
    <location>
        <begin position="28"/>
        <end position="48"/>
    </location>
</feature>
<dbReference type="EMBL" id="UINC01056334">
    <property type="protein sequence ID" value="SVB76234.1"/>
    <property type="molecule type" value="Genomic_DNA"/>
</dbReference>
<dbReference type="Pfam" id="PF01061">
    <property type="entry name" value="ABC2_membrane"/>
    <property type="match status" value="1"/>
</dbReference>
<dbReference type="InterPro" id="IPR013525">
    <property type="entry name" value="ABC2_TM"/>
</dbReference>
<feature type="domain" description="ABC transmembrane type-2" evidence="9">
    <location>
        <begin position="29"/>
        <end position="247"/>
    </location>
</feature>
<accession>A0A382GN67</accession>
<evidence type="ECO:0000256" key="1">
    <source>
        <dbReference type="ARBA" id="ARBA00004429"/>
    </source>
</evidence>
<keyword evidence="6 8" id="KW-1133">Transmembrane helix</keyword>
<keyword evidence="3" id="KW-1003">Cell membrane</keyword>
<feature type="transmembrane region" description="Helical" evidence="8">
    <location>
        <begin position="199"/>
        <end position="217"/>
    </location>
</feature>
<name>A0A382GN67_9ZZZZ</name>
<keyword evidence="4" id="KW-0997">Cell inner membrane</keyword>
<keyword evidence="7 8" id="KW-0472">Membrane</keyword>
<reference evidence="10" key="1">
    <citation type="submission" date="2018-05" db="EMBL/GenBank/DDBJ databases">
        <authorList>
            <person name="Lanie J.A."/>
            <person name="Ng W.-L."/>
            <person name="Kazmierczak K.M."/>
            <person name="Andrzejewski T.M."/>
            <person name="Davidsen T.M."/>
            <person name="Wayne K.J."/>
            <person name="Tettelin H."/>
            <person name="Glass J.I."/>
            <person name="Rusch D."/>
            <person name="Podicherti R."/>
            <person name="Tsui H.-C.T."/>
            <person name="Winkler M.E."/>
        </authorList>
    </citation>
    <scope>NUCLEOTIDE SEQUENCE</scope>
</reference>
<evidence type="ECO:0000256" key="4">
    <source>
        <dbReference type="ARBA" id="ARBA00022519"/>
    </source>
</evidence>
<dbReference type="PANTHER" id="PTHR30413:SF8">
    <property type="entry name" value="TRANSPORT PERMEASE PROTEIN"/>
    <property type="match status" value="1"/>
</dbReference>
<evidence type="ECO:0000259" key="9">
    <source>
        <dbReference type="PROSITE" id="PS51012"/>
    </source>
</evidence>
<dbReference type="GO" id="GO:0043190">
    <property type="term" value="C:ATP-binding cassette (ABC) transporter complex"/>
    <property type="evidence" value="ECO:0007669"/>
    <property type="project" value="InterPro"/>
</dbReference>
<evidence type="ECO:0000256" key="2">
    <source>
        <dbReference type="ARBA" id="ARBA00022448"/>
    </source>
</evidence>
<dbReference type="InterPro" id="IPR047817">
    <property type="entry name" value="ABC2_TM_bact-type"/>
</dbReference>
<dbReference type="PROSITE" id="PS51012">
    <property type="entry name" value="ABC_TM2"/>
    <property type="match status" value="1"/>
</dbReference>
<evidence type="ECO:0000256" key="5">
    <source>
        <dbReference type="ARBA" id="ARBA00022692"/>
    </source>
</evidence>
<protein>
    <recommendedName>
        <fullName evidence="9">ABC transmembrane type-2 domain-containing protein</fullName>
    </recommendedName>
</protein>
<dbReference type="GO" id="GO:0140359">
    <property type="term" value="F:ABC-type transporter activity"/>
    <property type="evidence" value="ECO:0007669"/>
    <property type="project" value="InterPro"/>
</dbReference>
<feature type="transmembrane region" description="Helical" evidence="8">
    <location>
        <begin position="223"/>
        <end position="244"/>
    </location>
</feature>
<dbReference type="PANTHER" id="PTHR30413">
    <property type="entry name" value="INNER MEMBRANE TRANSPORT PERMEASE"/>
    <property type="match status" value="1"/>
</dbReference>
<evidence type="ECO:0000313" key="10">
    <source>
        <dbReference type="EMBL" id="SVB76234.1"/>
    </source>
</evidence>
<keyword evidence="2" id="KW-0813">Transport</keyword>
<evidence type="ECO:0000256" key="3">
    <source>
        <dbReference type="ARBA" id="ARBA00022475"/>
    </source>
</evidence>
<organism evidence="10">
    <name type="scientific">marine metagenome</name>
    <dbReference type="NCBI Taxonomy" id="408172"/>
    <lineage>
        <taxon>unclassified sequences</taxon>
        <taxon>metagenomes</taxon>
        <taxon>ecological metagenomes</taxon>
    </lineage>
</organism>
<sequence>MNRSLQYLLDLTLVLTRKEMQVRYKHNVLGYLWSVLQPMSFALVYFIAFKIFMRFKMENYTLYLLTGMFPWQWFANSVNEASSTFTGNASIIKKINFPRNLLVAATIIKDAIHFILCIPVIILFCFIYDNPISINWLYGIPILMVLQTTLTYGLSLFISTVNLFFRDLERLVTILVTFLFFLTPIVYNYEMVPEKFRHLLALNPIAFLMTSWRSLFLSGQMDWNAILVTLVWSVILYGLGQIIYKKLVWRFAEVL</sequence>
<proteinExistence type="predicted"/>
<feature type="transmembrane region" description="Helical" evidence="8">
    <location>
        <begin position="171"/>
        <end position="187"/>
    </location>
</feature>
<evidence type="ECO:0000256" key="8">
    <source>
        <dbReference type="SAM" id="Phobius"/>
    </source>
</evidence>
<dbReference type="GO" id="GO:0015920">
    <property type="term" value="P:lipopolysaccharide transport"/>
    <property type="evidence" value="ECO:0007669"/>
    <property type="project" value="TreeGrafter"/>
</dbReference>
<evidence type="ECO:0000256" key="6">
    <source>
        <dbReference type="ARBA" id="ARBA00022989"/>
    </source>
</evidence>
<gene>
    <name evidence="10" type="ORF">METZ01_LOCUS229088</name>
</gene>
<keyword evidence="5 8" id="KW-0812">Transmembrane</keyword>
<comment type="subcellular location">
    <subcellularLocation>
        <location evidence="1">Cell inner membrane</location>
        <topology evidence="1">Multi-pass membrane protein</topology>
    </subcellularLocation>
</comment>